<dbReference type="GO" id="GO:0000981">
    <property type="term" value="F:DNA-binding transcription factor activity, RNA polymerase II-specific"/>
    <property type="evidence" value="ECO:0007669"/>
    <property type="project" value="InterPro"/>
</dbReference>
<dbReference type="VEuPathDB" id="FungiDB:GWK60_H06831"/>
<keyword evidence="4" id="KW-0238">DNA-binding</keyword>
<protein>
    <submittedName>
        <fullName evidence="8">Arginine metabolism regulation protein II</fullName>
    </submittedName>
</protein>
<accession>A0A0W0D205</accession>
<evidence type="ECO:0000256" key="3">
    <source>
        <dbReference type="ARBA" id="ARBA00023015"/>
    </source>
</evidence>
<evidence type="ECO:0000259" key="7">
    <source>
        <dbReference type="PROSITE" id="PS50048"/>
    </source>
</evidence>
<dbReference type="GO" id="GO:0003677">
    <property type="term" value="F:DNA binding"/>
    <property type="evidence" value="ECO:0007669"/>
    <property type="project" value="UniProtKB-KW"/>
</dbReference>
<dbReference type="InterPro" id="IPR050675">
    <property type="entry name" value="OAF3"/>
</dbReference>
<sequence length="702" mass="81392">MDKKSTRSVKTYSGCWTCRARKVKCDLVRPSCLRCRRSKVQCGGYKIKLRWSPLLHFDLYGVPMPSNESITTTEGDDVETSTNLRRNVERVRYEEEYEYHEDMDEELSELHAPPEDKIANNKTWIIKKFGVFRAIEREAIIAAKRGKTDKRPVQKKIANELNSNNSNNHINNEPLMKKPRLAPSVATSTMTTPISLSPTSPMMIPDTLGLTFDGNPAFMSPLPMELLQPDFIHDHSHLVSLSTESCSIVHNNVRFLLTHYLEKVPDLMTIAPIPNKNKNPWAKIYFPRAIAALGELIAFPNSQNYARISLLNGCLSVSCFNLKDLLKYDPVSTDFYLNLAVELRTRASHFLNLALEQEEEYEEYRDILEDDDIAEDYNKHFCDMLIAILTMNSIDIVWGTMVDCDNYLRICEQLISKNKKRVVVSKKIKSLYTIYAFLKLMQNSTAMETITSEPSLDFHNPEIIPYKYLRETYENDIKTIFTDHYGSTKMNTLGADALNALPNSLVLLFYDCVSLTRYYFYHKKKSEGIELPTEFFMKTREFEDKLSNWKSEWDFFDSTGRNFLSPTIEGIYHHTMSFYYGLCVYYYNFIKNQDYESLNVEVWKVIYHLQQIEFLKDSSAGKEGIKLIPLIWQGFIAGCLCSDPEVQSEFKTWFDTVSLTGAGSYRGAIQIMFEVWRRRDNNELGDDWLSVSRDWEMNIMLT</sequence>
<evidence type="ECO:0000256" key="5">
    <source>
        <dbReference type="ARBA" id="ARBA00023163"/>
    </source>
</evidence>
<dbReference type="PANTHER" id="PTHR31069:SF32">
    <property type="entry name" value="ARGININE METABOLISM REGULATION PROTEIN II"/>
    <property type="match status" value="1"/>
</dbReference>
<dbReference type="SUPFAM" id="SSF57701">
    <property type="entry name" value="Zn2/Cys6 DNA-binding domain"/>
    <property type="match status" value="1"/>
</dbReference>
<comment type="caution">
    <text evidence="8">The sequence shown here is derived from an EMBL/GenBank/DDBJ whole genome shotgun (WGS) entry which is preliminary data.</text>
</comment>
<dbReference type="InterPro" id="IPR021858">
    <property type="entry name" value="Fun_TF"/>
</dbReference>
<evidence type="ECO:0000256" key="4">
    <source>
        <dbReference type="ARBA" id="ARBA00023125"/>
    </source>
</evidence>
<dbReference type="GO" id="GO:0008270">
    <property type="term" value="F:zinc ion binding"/>
    <property type="evidence" value="ECO:0007669"/>
    <property type="project" value="InterPro"/>
</dbReference>
<reference evidence="8 9" key="1">
    <citation type="submission" date="2015-10" db="EMBL/GenBank/DDBJ databases">
        <title>Draft genomes sequences of Candida glabrata isolates 1A, 1B, 2A, 2B, 3A and 3B.</title>
        <authorList>
            <person name="Haavelsrud O.E."/>
            <person name="Gaustad P."/>
        </authorList>
    </citation>
    <scope>NUCLEOTIDE SEQUENCE [LARGE SCALE GENOMIC DNA]</scope>
    <source>
        <strain evidence="8">910700640</strain>
    </source>
</reference>
<dbReference type="VEuPathDB" id="FungiDB:GVI51_H06765"/>
<dbReference type="CDD" id="cd00067">
    <property type="entry name" value="GAL4"/>
    <property type="match status" value="1"/>
</dbReference>
<dbReference type="Pfam" id="PF00172">
    <property type="entry name" value="Zn_clus"/>
    <property type="match status" value="1"/>
</dbReference>
<evidence type="ECO:0000256" key="6">
    <source>
        <dbReference type="ARBA" id="ARBA00023242"/>
    </source>
</evidence>
<feature type="domain" description="Zn(2)-C6 fungal-type" evidence="7">
    <location>
        <begin position="14"/>
        <end position="42"/>
    </location>
</feature>
<dbReference type="SMART" id="SM00066">
    <property type="entry name" value="GAL4"/>
    <property type="match status" value="1"/>
</dbReference>
<dbReference type="VEuPathDB" id="FungiDB:GW608_H06919"/>
<evidence type="ECO:0000256" key="1">
    <source>
        <dbReference type="ARBA" id="ARBA00022723"/>
    </source>
</evidence>
<gene>
    <name evidence="8" type="ORF">AO440_002188</name>
</gene>
<name>A0A0W0D205_CANGB</name>
<dbReference type="PANTHER" id="PTHR31069">
    <property type="entry name" value="OLEATE-ACTIVATED TRANSCRIPTION FACTOR 1-RELATED"/>
    <property type="match status" value="1"/>
</dbReference>
<keyword evidence="1" id="KW-0479">Metal-binding</keyword>
<keyword evidence="2" id="KW-0862">Zinc</keyword>
<dbReference type="VEuPathDB" id="FungiDB:B1J91_H06875g"/>
<dbReference type="Gene3D" id="4.10.240.10">
    <property type="entry name" value="Zn(2)-C6 fungal-type DNA-binding domain"/>
    <property type="match status" value="1"/>
</dbReference>
<evidence type="ECO:0000256" key="2">
    <source>
        <dbReference type="ARBA" id="ARBA00022833"/>
    </source>
</evidence>
<evidence type="ECO:0000313" key="9">
    <source>
        <dbReference type="Proteomes" id="UP000054886"/>
    </source>
</evidence>
<dbReference type="PROSITE" id="PS50048">
    <property type="entry name" value="ZN2_CY6_FUNGAL_2"/>
    <property type="match status" value="1"/>
</dbReference>
<evidence type="ECO:0000313" key="8">
    <source>
        <dbReference type="EMBL" id="KTB04618.1"/>
    </source>
</evidence>
<dbReference type="Proteomes" id="UP000054886">
    <property type="component" value="Unassembled WGS sequence"/>
</dbReference>
<dbReference type="PROSITE" id="PS00463">
    <property type="entry name" value="ZN2_CY6_FUNGAL_1"/>
    <property type="match status" value="1"/>
</dbReference>
<dbReference type="InterPro" id="IPR036864">
    <property type="entry name" value="Zn2-C6_fun-type_DNA-bd_sf"/>
</dbReference>
<dbReference type="AlphaFoldDB" id="A0A0W0D205"/>
<organism evidence="8 9">
    <name type="scientific">Candida glabrata</name>
    <name type="common">Yeast</name>
    <name type="synonym">Torulopsis glabrata</name>
    <dbReference type="NCBI Taxonomy" id="5478"/>
    <lineage>
        <taxon>Eukaryota</taxon>
        <taxon>Fungi</taxon>
        <taxon>Dikarya</taxon>
        <taxon>Ascomycota</taxon>
        <taxon>Saccharomycotina</taxon>
        <taxon>Saccharomycetes</taxon>
        <taxon>Saccharomycetales</taxon>
        <taxon>Saccharomycetaceae</taxon>
        <taxon>Nakaseomyces</taxon>
    </lineage>
</organism>
<dbReference type="EMBL" id="LLZZ01000116">
    <property type="protein sequence ID" value="KTB04618.1"/>
    <property type="molecule type" value="Genomic_DNA"/>
</dbReference>
<dbReference type="Pfam" id="PF11951">
    <property type="entry name" value="Fungal_trans_2"/>
    <property type="match status" value="1"/>
</dbReference>
<keyword evidence="6" id="KW-0539">Nucleus</keyword>
<dbReference type="VEuPathDB" id="FungiDB:CAGL0H06875g"/>
<keyword evidence="3" id="KW-0805">Transcription regulation</keyword>
<dbReference type="InterPro" id="IPR001138">
    <property type="entry name" value="Zn2Cys6_DnaBD"/>
</dbReference>
<proteinExistence type="predicted"/>
<keyword evidence="5" id="KW-0804">Transcription</keyword>